<evidence type="ECO:0000313" key="4">
    <source>
        <dbReference type="Proteomes" id="UP000800039"/>
    </source>
</evidence>
<dbReference type="PANTHER" id="PTHR37019:SF1">
    <property type="entry name" value="EXPERA DOMAIN-CONTAINING PROTEIN"/>
    <property type="match status" value="1"/>
</dbReference>
<feature type="transmembrane region" description="Helical" evidence="1">
    <location>
        <begin position="12"/>
        <end position="34"/>
    </location>
</feature>
<dbReference type="RefSeq" id="XP_040787571.1">
    <property type="nucleotide sequence ID" value="XM_040933269.1"/>
</dbReference>
<feature type="transmembrane region" description="Helical" evidence="1">
    <location>
        <begin position="85"/>
        <end position="104"/>
    </location>
</feature>
<keyword evidence="1" id="KW-0472">Membrane</keyword>
<dbReference type="PANTHER" id="PTHR37019">
    <property type="entry name" value="CHROMOSOME 1, WHOLE GENOME SHOTGUN SEQUENCE"/>
    <property type="match status" value="1"/>
</dbReference>
<proteinExistence type="predicted"/>
<dbReference type="Proteomes" id="UP000800039">
    <property type="component" value="Unassembled WGS sequence"/>
</dbReference>
<evidence type="ECO:0000259" key="2">
    <source>
        <dbReference type="Pfam" id="PF24803"/>
    </source>
</evidence>
<keyword evidence="1" id="KW-0812">Transmembrane</keyword>
<dbReference type="PROSITE" id="PS51257">
    <property type="entry name" value="PROKAR_LIPOPROTEIN"/>
    <property type="match status" value="1"/>
</dbReference>
<reference evidence="3" key="1">
    <citation type="submission" date="2020-01" db="EMBL/GenBank/DDBJ databases">
        <authorList>
            <consortium name="DOE Joint Genome Institute"/>
            <person name="Haridas S."/>
            <person name="Albert R."/>
            <person name="Binder M."/>
            <person name="Bloem J."/>
            <person name="Labutti K."/>
            <person name="Salamov A."/>
            <person name="Andreopoulos B."/>
            <person name="Baker S.E."/>
            <person name="Barry K."/>
            <person name="Bills G."/>
            <person name="Bluhm B.H."/>
            <person name="Cannon C."/>
            <person name="Castanera R."/>
            <person name="Culley D.E."/>
            <person name="Daum C."/>
            <person name="Ezra D."/>
            <person name="Gonzalez J.B."/>
            <person name="Henrissat B."/>
            <person name="Kuo A."/>
            <person name="Liang C."/>
            <person name="Lipzen A."/>
            <person name="Lutzoni F."/>
            <person name="Magnuson J."/>
            <person name="Mondo S."/>
            <person name="Nolan M."/>
            <person name="Ohm R."/>
            <person name="Pangilinan J."/>
            <person name="Park H.-J."/>
            <person name="Ramirez L."/>
            <person name="Alfaro M."/>
            <person name="Sun H."/>
            <person name="Tritt A."/>
            <person name="Yoshinaga Y."/>
            <person name="Zwiers L.-H."/>
            <person name="Turgeon B.G."/>
            <person name="Goodwin S.B."/>
            <person name="Spatafora J.W."/>
            <person name="Crous P.W."/>
            <person name="Grigoriev I.V."/>
        </authorList>
    </citation>
    <scope>NUCLEOTIDE SEQUENCE</scope>
    <source>
        <strain evidence="3">CBS 394.84</strain>
    </source>
</reference>
<organism evidence="3 4">
    <name type="scientific">Cucurbitaria berberidis CBS 394.84</name>
    <dbReference type="NCBI Taxonomy" id="1168544"/>
    <lineage>
        <taxon>Eukaryota</taxon>
        <taxon>Fungi</taxon>
        <taxon>Dikarya</taxon>
        <taxon>Ascomycota</taxon>
        <taxon>Pezizomycotina</taxon>
        <taxon>Dothideomycetes</taxon>
        <taxon>Pleosporomycetidae</taxon>
        <taxon>Pleosporales</taxon>
        <taxon>Pleosporineae</taxon>
        <taxon>Cucurbitariaceae</taxon>
        <taxon>Cucurbitaria</taxon>
    </lineage>
</organism>
<protein>
    <recommendedName>
        <fullName evidence="2">DUF7704 domain-containing protein</fullName>
    </recommendedName>
</protein>
<dbReference type="OrthoDB" id="5313995at2759"/>
<feature type="transmembrane region" description="Helical" evidence="1">
    <location>
        <begin position="124"/>
        <end position="144"/>
    </location>
</feature>
<comment type="caution">
    <text evidence="3">The sequence shown here is derived from an EMBL/GenBank/DDBJ whole genome shotgun (WGS) entry which is preliminary data.</text>
</comment>
<evidence type="ECO:0000313" key="3">
    <source>
        <dbReference type="EMBL" id="KAF1845008.1"/>
    </source>
</evidence>
<dbReference type="Pfam" id="PF24803">
    <property type="entry name" value="DUF7704"/>
    <property type="match status" value="1"/>
</dbReference>
<sequence length="153" mass="17125">MTKPHVHTFYRAWFTWVDPIVLFFTILACIFTPADVLNTVVPADLAPLQRFHECLFHQSAALYAFMAIMFAVLLRASPDPKVWRVVQAATLLVDVALLATMYGALKQQGRLETTKWRGGDYFNFLFTVWVAVVRIAFLMGIGGADGGNSKKIA</sequence>
<feature type="transmembrane region" description="Helical" evidence="1">
    <location>
        <begin position="54"/>
        <end position="73"/>
    </location>
</feature>
<accession>A0A9P4GFB8</accession>
<feature type="domain" description="DUF7704" evidence="2">
    <location>
        <begin position="6"/>
        <end position="143"/>
    </location>
</feature>
<dbReference type="GeneID" id="63850520"/>
<evidence type="ECO:0000256" key="1">
    <source>
        <dbReference type="SAM" id="Phobius"/>
    </source>
</evidence>
<gene>
    <name evidence="3" type="ORF">K460DRAFT_365923</name>
</gene>
<dbReference type="AlphaFoldDB" id="A0A9P4GFB8"/>
<keyword evidence="1" id="KW-1133">Transmembrane helix</keyword>
<dbReference type="EMBL" id="ML976616">
    <property type="protein sequence ID" value="KAF1845008.1"/>
    <property type="molecule type" value="Genomic_DNA"/>
</dbReference>
<keyword evidence="4" id="KW-1185">Reference proteome</keyword>
<name>A0A9P4GFB8_9PLEO</name>
<dbReference type="InterPro" id="IPR056121">
    <property type="entry name" value="DUF7704"/>
</dbReference>